<protein>
    <submittedName>
        <fullName evidence="2">Oxidoreductase</fullName>
    </submittedName>
</protein>
<feature type="domain" description="Glucose/Sorbosone dehydrogenase" evidence="1">
    <location>
        <begin position="61"/>
        <end position="388"/>
    </location>
</feature>
<dbReference type="Pfam" id="PF07995">
    <property type="entry name" value="GSDH"/>
    <property type="match status" value="1"/>
</dbReference>
<gene>
    <name evidence="2" type="ORF">CKO28_20095</name>
</gene>
<dbReference type="Gene3D" id="2.120.10.30">
    <property type="entry name" value="TolB, C-terminal domain"/>
    <property type="match status" value="1"/>
</dbReference>
<proteinExistence type="predicted"/>
<dbReference type="InterPro" id="IPR011042">
    <property type="entry name" value="6-blade_b-propeller_TolB-like"/>
</dbReference>
<evidence type="ECO:0000259" key="1">
    <source>
        <dbReference type="Pfam" id="PF07995"/>
    </source>
</evidence>
<accession>A0ABS1DKS3</accession>
<dbReference type="PANTHER" id="PTHR19328:SF75">
    <property type="entry name" value="ALDOSE SUGAR DEHYDROGENASE YLII"/>
    <property type="match status" value="1"/>
</dbReference>
<dbReference type="SUPFAM" id="SSF50952">
    <property type="entry name" value="Soluble quinoprotein glucose dehydrogenase"/>
    <property type="match status" value="1"/>
</dbReference>
<evidence type="ECO:0000313" key="3">
    <source>
        <dbReference type="Proteomes" id="UP001296873"/>
    </source>
</evidence>
<dbReference type="InterPro" id="IPR012938">
    <property type="entry name" value="Glc/Sorbosone_DH"/>
</dbReference>
<dbReference type="InterPro" id="IPR011041">
    <property type="entry name" value="Quinoprot_gluc/sorb_DH_b-prop"/>
</dbReference>
<reference evidence="2 3" key="1">
    <citation type="journal article" date="2020" name="Microorganisms">
        <title>Osmotic Adaptation and Compatible Solute Biosynthesis of Phototrophic Bacteria as Revealed from Genome Analyses.</title>
        <authorList>
            <person name="Imhoff J.F."/>
            <person name="Rahn T."/>
            <person name="Kunzel S."/>
            <person name="Keller A."/>
            <person name="Neulinger S.C."/>
        </authorList>
    </citation>
    <scope>NUCLEOTIDE SEQUENCE [LARGE SCALE GENOMIC DNA]</scope>
    <source>
        <strain evidence="2 3">DSM 9895</strain>
    </source>
</reference>
<comment type="caution">
    <text evidence="2">The sequence shown here is derived from an EMBL/GenBank/DDBJ whole genome shotgun (WGS) entry which is preliminary data.</text>
</comment>
<dbReference type="Proteomes" id="UP001296873">
    <property type="component" value="Unassembled WGS sequence"/>
</dbReference>
<name>A0ABS1DKS3_9PROT</name>
<sequence>MPNTLSRLRPARAAVAVAAVAVAAVAVAVVTAGRAAPVTAAERFSTERAAVTVEPVASGLVHPWGLAFLPDGHMLVTERAGRMRIVSPDGAVSEPISGLPEIWSRGQGGLLDVILGPDYAETGRIYFSYSEPGDGGASTAVARAVLDREQRALNDLDVIFRQQPKSSGGRHFGSRLVFAEDGTLFITIGDRGQRQRAQNFTINRGQVIRINPDGSIPEDNPFVGVDGRLPEVWSYGHRNPQGAALHPETGRLWLHEHAAQGGDEVNVPEAGENYGWPTIHYGEDYGGGQFGEGTKKAGLEQPIYYWDPSIAPSGMTFYTSDKVPSWRGDVFVGALKFRLLVRLDVENGEIIHEERMLGDLRQRIRAVDQGPDGNLYLLTDARDGQILRVVPTPLY</sequence>
<evidence type="ECO:0000313" key="2">
    <source>
        <dbReference type="EMBL" id="MBK1670328.1"/>
    </source>
</evidence>
<dbReference type="RefSeq" id="WP_200342691.1">
    <property type="nucleotide sequence ID" value="NZ_NRRL01000088.1"/>
</dbReference>
<dbReference type="EMBL" id="NRRL01000088">
    <property type="protein sequence ID" value="MBK1670328.1"/>
    <property type="molecule type" value="Genomic_DNA"/>
</dbReference>
<dbReference type="PANTHER" id="PTHR19328">
    <property type="entry name" value="HEDGEHOG-INTERACTING PROTEIN"/>
    <property type="match status" value="1"/>
</dbReference>
<organism evidence="2 3">
    <name type="scientific">Rhodovibrio sodomensis</name>
    <dbReference type="NCBI Taxonomy" id="1088"/>
    <lineage>
        <taxon>Bacteria</taxon>
        <taxon>Pseudomonadati</taxon>
        <taxon>Pseudomonadota</taxon>
        <taxon>Alphaproteobacteria</taxon>
        <taxon>Rhodospirillales</taxon>
        <taxon>Rhodovibrionaceae</taxon>
        <taxon>Rhodovibrio</taxon>
    </lineage>
</organism>
<keyword evidence="3" id="KW-1185">Reference proteome</keyword>